<dbReference type="InterPro" id="IPR001296">
    <property type="entry name" value="Glyco_trans_1"/>
</dbReference>
<dbReference type="Proteomes" id="UP000270046">
    <property type="component" value="Chromosome"/>
</dbReference>
<dbReference type="Pfam" id="PF00534">
    <property type="entry name" value="Glycos_transf_1"/>
    <property type="match status" value="1"/>
</dbReference>
<dbReference type="Gene3D" id="3.40.50.2000">
    <property type="entry name" value="Glycogen Phosphorylase B"/>
    <property type="match status" value="2"/>
</dbReference>
<dbReference type="EMBL" id="CP032869">
    <property type="protein sequence ID" value="AYL95793.1"/>
    <property type="molecule type" value="Genomic_DNA"/>
</dbReference>
<dbReference type="KEGG" id="muh:HYN43_011060"/>
<name>A0A494VWE8_9SPHI</name>
<dbReference type="OrthoDB" id="9771846at2"/>
<dbReference type="GO" id="GO:0016757">
    <property type="term" value="F:glycosyltransferase activity"/>
    <property type="evidence" value="ECO:0007669"/>
    <property type="project" value="InterPro"/>
</dbReference>
<keyword evidence="4" id="KW-1185">Reference proteome</keyword>
<organism evidence="3 4">
    <name type="scientific">Mucilaginibacter celer</name>
    <dbReference type="NCBI Taxonomy" id="2305508"/>
    <lineage>
        <taxon>Bacteria</taxon>
        <taxon>Pseudomonadati</taxon>
        <taxon>Bacteroidota</taxon>
        <taxon>Sphingobacteriia</taxon>
        <taxon>Sphingobacteriales</taxon>
        <taxon>Sphingobacteriaceae</taxon>
        <taxon>Mucilaginibacter</taxon>
    </lineage>
</organism>
<keyword evidence="1 3" id="KW-0808">Transferase</keyword>
<dbReference type="PANTHER" id="PTHR46401">
    <property type="entry name" value="GLYCOSYLTRANSFERASE WBBK-RELATED"/>
    <property type="match status" value="1"/>
</dbReference>
<accession>A0A494VWE8</accession>
<evidence type="ECO:0000259" key="2">
    <source>
        <dbReference type="Pfam" id="PF00534"/>
    </source>
</evidence>
<proteinExistence type="predicted"/>
<evidence type="ECO:0000256" key="1">
    <source>
        <dbReference type="ARBA" id="ARBA00022679"/>
    </source>
</evidence>
<evidence type="ECO:0000313" key="3">
    <source>
        <dbReference type="EMBL" id="AYL95793.1"/>
    </source>
</evidence>
<sequence>MKKLFVCSEFYAGLLPFAATIVNAMRAEDTYGIFVCTGKCDYRKALIPNGNNYLFLDFPESKVKGLLQHIYPAQLLKEIIRVCKTNKIDVIHLLTEDASLALHLSQLKKLAKVYYTVHDLFFHEKVYKNIFSKLLRNVLVYKRVKYLIKNTDNLVTSSRYQYDWMKKNFTRQNIYYHNFPTLVTDVIKAGNKAVPELAGINNYILFFGQIEQYKGVDILYNAYINSTGTPKPPLVIAGKGHIYFERDLTKEHNVIFINRYIDDEEIRQLFTNAFCAVFPYISGTQSGILSIPYYFRVPTLVSDIPFFKQLIIDNVTSISFSNDSPAVLMQKIKKLENGYHEELTNAGAKFYEEVYDEEVLRKQFSAIYAEEMVLDQAVPGL</sequence>
<dbReference type="AlphaFoldDB" id="A0A494VWE8"/>
<dbReference type="GO" id="GO:0009103">
    <property type="term" value="P:lipopolysaccharide biosynthetic process"/>
    <property type="evidence" value="ECO:0007669"/>
    <property type="project" value="TreeGrafter"/>
</dbReference>
<evidence type="ECO:0000313" key="4">
    <source>
        <dbReference type="Proteomes" id="UP000270046"/>
    </source>
</evidence>
<reference evidence="3 4" key="1">
    <citation type="submission" date="2018-10" db="EMBL/GenBank/DDBJ databases">
        <title>Genome sequencing of Mucilaginibacter sp. HYN0043.</title>
        <authorList>
            <person name="Kim M."/>
            <person name="Yi H."/>
        </authorList>
    </citation>
    <scope>NUCLEOTIDE SEQUENCE [LARGE SCALE GENOMIC DNA]</scope>
    <source>
        <strain evidence="3 4">HYN0043</strain>
    </source>
</reference>
<gene>
    <name evidence="3" type="ORF">HYN43_011060</name>
</gene>
<dbReference type="SUPFAM" id="SSF53756">
    <property type="entry name" value="UDP-Glycosyltransferase/glycogen phosphorylase"/>
    <property type="match status" value="1"/>
</dbReference>
<feature type="domain" description="Glycosyl transferase family 1" evidence="2">
    <location>
        <begin position="200"/>
        <end position="341"/>
    </location>
</feature>
<protein>
    <submittedName>
        <fullName evidence="3">Glycosyltransferase</fullName>
    </submittedName>
</protein>
<dbReference type="RefSeq" id="WP_119409403.1">
    <property type="nucleotide sequence ID" value="NZ_CP032869.1"/>
</dbReference>
<dbReference type="PANTHER" id="PTHR46401:SF2">
    <property type="entry name" value="GLYCOSYLTRANSFERASE WBBK-RELATED"/>
    <property type="match status" value="1"/>
</dbReference>